<protein>
    <submittedName>
        <fullName evidence="1">Uncharacterized protein</fullName>
    </submittedName>
</protein>
<evidence type="ECO:0000313" key="2">
    <source>
        <dbReference type="Proteomes" id="UP001497535"/>
    </source>
</evidence>
<sequence>MRQFENYFTQRNALKTEIQLMTPLQPVEVVEKRRENEENEESTKPLLKD</sequence>
<dbReference type="Proteomes" id="UP001497535">
    <property type="component" value="Unassembled WGS sequence"/>
</dbReference>
<evidence type="ECO:0000313" key="1">
    <source>
        <dbReference type="EMBL" id="CAK5104654.1"/>
    </source>
</evidence>
<keyword evidence="2" id="KW-1185">Reference proteome</keyword>
<proteinExistence type="predicted"/>
<comment type="caution">
    <text evidence="1">The sequence shown here is derived from an EMBL/GenBank/DDBJ whole genome shotgun (WGS) entry which is preliminary data.</text>
</comment>
<reference evidence="1" key="1">
    <citation type="submission" date="2023-11" db="EMBL/GenBank/DDBJ databases">
        <authorList>
            <person name="Poullet M."/>
        </authorList>
    </citation>
    <scope>NUCLEOTIDE SEQUENCE</scope>
    <source>
        <strain evidence="1">E1834</strain>
    </source>
</reference>
<dbReference type="EMBL" id="CAVMJV010000117">
    <property type="protein sequence ID" value="CAK5104654.1"/>
    <property type="molecule type" value="Genomic_DNA"/>
</dbReference>
<accession>A0ACB1ATB5</accession>
<name>A0ACB1ATB5_MELEN</name>
<gene>
    <name evidence="1" type="ORF">MENTE1834_LOCUS43050</name>
</gene>
<organism evidence="1 2">
    <name type="scientific">Meloidogyne enterolobii</name>
    <name type="common">Root-knot nematode worm</name>
    <name type="synonym">Meloidogyne mayaguensis</name>
    <dbReference type="NCBI Taxonomy" id="390850"/>
    <lineage>
        <taxon>Eukaryota</taxon>
        <taxon>Metazoa</taxon>
        <taxon>Ecdysozoa</taxon>
        <taxon>Nematoda</taxon>
        <taxon>Chromadorea</taxon>
        <taxon>Rhabditida</taxon>
        <taxon>Tylenchina</taxon>
        <taxon>Tylenchomorpha</taxon>
        <taxon>Tylenchoidea</taxon>
        <taxon>Meloidogynidae</taxon>
        <taxon>Meloidogyninae</taxon>
        <taxon>Meloidogyne</taxon>
    </lineage>
</organism>